<organism evidence="2 3">
    <name type="scientific">Dipteronia dyeriana</name>
    <dbReference type="NCBI Taxonomy" id="168575"/>
    <lineage>
        <taxon>Eukaryota</taxon>
        <taxon>Viridiplantae</taxon>
        <taxon>Streptophyta</taxon>
        <taxon>Embryophyta</taxon>
        <taxon>Tracheophyta</taxon>
        <taxon>Spermatophyta</taxon>
        <taxon>Magnoliopsida</taxon>
        <taxon>eudicotyledons</taxon>
        <taxon>Gunneridae</taxon>
        <taxon>Pentapetalae</taxon>
        <taxon>rosids</taxon>
        <taxon>malvids</taxon>
        <taxon>Sapindales</taxon>
        <taxon>Sapindaceae</taxon>
        <taxon>Hippocastanoideae</taxon>
        <taxon>Acereae</taxon>
        <taxon>Dipteronia</taxon>
    </lineage>
</organism>
<feature type="compositionally biased region" description="Acidic residues" evidence="1">
    <location>
        <begin position="127"/>
        <end position="138"/>
    </location>
</feature>
<evidence type="ECO:0000313" key="2">
    <source>
        <dbReference type="EMBL" id="KAK2642517.1"/>
    </source>
</evidence>
<reference evidence="2" key="1">
    <citation type="journal article" date="2023" name="Plant J.">
        <title>Genome sequences and population genomics provide insights into the demographic history, inbreeding, and mutation load of two 'living fossil' tree species of Dipteronia.</title>
        <authorList>
            <person name="Feng Y."/>
            <person name="Comes H.P."/>
            <person name="Chen J."/>
            <person name="Zhu S."/>
            <person name="Lu R."/>
            <person name="Zhang X."/>
            <person name="Li P."/>
            <person name="Qiu J."/>
            <person name="Olsen K.M."/>
            <person name="Qiu Y."/>
        </authorList>
    </citation>
    <scope>NUCLEOTIDE SEQUENCE</scope>
    <source>
        <strain evidence="2">KIB01</strain>
    </source>
</reference>
<dbReference type="EMBL" id="JANJYI010000007">
    <property type="protein sequence ID" value="KAK2642517.1"/>
    <property type="molecule type" value="Genomic_DNA"/>
</dbReference>
<evidence type="ECO:0000313" key="3">
    <source>
        <dbReference type="Proteomes" id="UP001280121"/>
    </source>
</evidence>
<name>A0AAD9TUM5_9ROSI</name>
<accession>A0AAD9TUM5</accession>
<evidence type="ECO:0000256" key="1">
    <source>
        <dbReference type="SAM" id="MobiDB-lite"/>
    </source>
</evidence>
<keyword evidence="3" id="KW-1185">Reference proteome</keyword>
<feature type="region of interest" description="Disordered" evidence="1">
    <location>
        <begin position="31"/>
        <end position="50"/>
    </location>
</feature>
<gene>
    <name evidence="2" type="ORF">Ddye_024280</name>
</gene>
<dbReference type="Proteomes" id="UP001280121">
    <property type="component" value="Unassembled WGS sequence"/>
</dbReference>
<protein>
    <submittedName>
        <fullName evidence="2">Uncharacterized protein</fullName>
    </submittedName>
</protein>
<dbReference type="AlphaFoldDB" id="A0AAD9TUM5"/>
<feature type="region of interest" description="Disordered" evidence="1">
    <location>
        <begin position="115"/>
        <end position="138"/>
    </location>
</feature>
<comment type="caution">
    <text evidence="2">The sequence shown here is derived from an EMBL/GenBank/DDBJ whole genome shotgun (WGS) entry which is preliminary data.</text>
</comment>
<sequence>MAVESKTRYRKKDDIDREMVEIGVVIFGDDNDEEDENKMRGRDKGCTSSGVSTPFPDLFVEVYEGVPELLPERARPSESHRLRRHGPRLCLLLQIYETRLFAAKEGGDGHAIANHEAVDGGCNGDEQREEEMDGDHLE</sequence>
<proteinExistence type="predicted"/>